<sequence length="30" mass="3641">MKFSTYDFISMSEDRVNEDITYAEDNYGWL</sequence>
<name>A0ABX2TTS8_CLOLD</name>
<proteinExistence type="predicted"/>
<dbReference type="Proteomes" id="UP000077020">
    <property type="component" value="Unassembled WGS sequence"/>
</dbReference>
<evidence type="ECO:0000313" key="1">
    <source>
        <dbReference type="EMBL" id="OAA87065.1"/>
    </source>
</evidence>
<dbReference type="EMBL" id="LITS01000010">
    <property type="protein sequence ID" value="OAA87065.1"/>
    <property type="molecule type" value="Genomic_DNA"/>
</dbReference>
<evidence type="ECO:0000313" key="2">
    <source>
        <dbReference type="Proteomes" id="UP000077020"/>
    </source>
</evidence>
<protein>
    <submittedName>
        <fullName evidence="1">Uncharacterized protein</fullName>
    </submittedName>
</protein>
<keyword evidence="2" id="KW-1185">Reference proteome</keyword>
<reference evidence="1 2" key="1">
    <citation type="journal article" date="2016" name="Biotechnol. Bioeng.">
        <title>Traits of selected Clostridium strains for syngas fermentation to ethanol.</title>
        <authorList>
            <person name="Martin M.E."/>
            <person name="Richter H."/>
            <person name="Saha S."/>
            <person name="Angenent L.T."/>
        </authorList>
    </citation>
    <scope>NUCLEOTIDE SEQUENCE [LARGE SCALE GENOMIC DNA]</scope>
    <source>
        <strain evidence="1 2">PETC</strain>
    </source>
</reference>
<organism evidence="1 2">
    <name type="scientific">Clostridium ljungdahlii (strain ATCC 55383 / DSM 13528 / PETC)</name>
    <dbReference type="NCBI Taxonomy" id="748727"/>
    <lineage>
        <taxon>Bacteria</taxon>
        <taxon>Bacillati</taxon>
        <taxon>Bacillota</taxon>
        <taxon>Clostridia</taxon>
        <taxon>Eubacteriales</taxon>
        <taxon>Clostridiaceae</taxon>
        <taxon>Clostridium</taxon>
    </lineage>
</organism>
<comment type="caution">
    <text evidence="1">The sequence shown here is derived from an EMBL/GenBank/DDBJ whole genome shotgun (WGS) entry which is preliminary data.</text>
</comment>
<gene>
    <name evidence="1" type="ORF">WX45_03695</name>
</gene>
<accession>A0ABX2TTS8</accession>